<evidence type="ECO:0000313" key="3">
    <source>
        <dbReference type="EMBL" id="GBQ94035.1"/>
    </source>
</evidence>
<dbReference type="InterPro" id="IPR029063">
    <property type="entry name" value="SAM-dependent_MTases_sf"/>
</dbReference>
<dbReference type="Gene3D" id="3.40.50.150">
    <property type="entry name" value="Vaccinia Virus protein VP39"/>
    <property type="match status" value="1"/>
</dbReference>
<keyword evidence="1" id="KW-0489">Methyltransferase</keyword>
<evidence type="ECO:0000313" key="4">
    <source>
        <dbReference type="Proteomes" id="UP001062776"/>
    </source>
</evidence>
<dbReference type="InterPro" id="IPR007213">
    <property type="entry name" value="Ppm1/Ppm2/Tcmp"/>
</dbReference>
<accession>A0ABQ0Q6X0</accession>
<keyword evidence="4" id="KW-1185">Reference proteome</keyword>
<dbReference type="RefSeq" id="WP_264817581.1">
    <property type="nucleotide sequence ID" value="NZ_BAPV01000061.1"/>
</dbReference>
<sequence length="284" mass="32043">MAARETDPVIRRLTGVPETMLITLAARVLAPRDNPDLGFRDPNAEAIAMSFDFDPARFRADRKSMRGTILRALWFDQQIAAWLDRFPNSLCISFGSGLDIRRPRLHNAGRCRWVDVELPEIHALRRRVALQTSGGLELVSDATDLTTWMADLPDETGRPVIFFAEGVFMYLEPRKIIALLRALVSYAHDHDSRLCVVLDYVSPFAMRHSQSNPSVRQTGANFAWAMRSPGDLTREVPGLQFHEGIDLTRRVDRFAWLAGRLYTLLHHGASLCGAARYEAPIMSK</sequence>
<reference evidence="3" key="1">
    <citation type="submission" date="2013-04" db="EMBL/GenBank/DDBJ databases">
        <title>The genome sequencing project of 58 acetic acid bacteria.</title>
        <authorList>
            <person name="Okamoto-Kainuma A."/>
            <person name="Ishikawa M."/>
            <person name="Umino S."/>
            <person name="Koizumi Y."/>
            <person name="Shiwa Y."/>
            <person name="Yoshikawa H."/>
            <person name="Matsutani M."/>
            <person name="Matsushita K."/>
        </authorList>
    </citation>
    <scope>NUCLEOTIDE SEQUENCE</scope>
    <source>
        <strain evidence="3">NRIC 0535</strain>
    </source>
</reference>
<comment type="caution">
    <text evidence="3">The sequence shown here is derived from an EMBL/GenBank/DDBJ whole genome shotgun (WGS) entry which is preliminary data.</text>
</comment>
<name>A0ABQ0Q6X0_9PROT</name>
<organism evidence="3 4">
    <name type="scientific">Asaia krungthepensis NRIC 0535</name>
    <dbReference type="NCBI Taxonomy" id="1307925"/>
    <lineage>
        <taxon>Bacteria</taxon>
        <taxon>Pseudomonadati</taxon>
        <taxon>Pseudomonadota</taxon>
        <taxon>Alphaproteobacteria</taxon>
        <taxon>Acetobacterales</taxon>
        <taxon>Acetobacteraceae</taxon>
        <taxon>Asaia</taxon>
    </lineage>
</organism>
<gene>
    <name evidence="3" type="ORF">AA0535_3032</name>
</gene>
<evidence type="ECO:0000256" key="1">
    <source>
        <dbReference type="ARBA" id="ARBA00022603"/>
    </source>
</evidence>
<dbReference type="PANTHER" id="PTHR43619">
    <property type="entry name" value="S-ADENOSYL-L-METHIONINE-DEPENDENT METHYLTRANSFERASE YKTD-RELATED"/>
    <property type="match status" value="1"/>
</dbReference>
<proteinExistence type="predicted"/>
<dbReference type="EMBL" id="BAPV01000061">
    <property type="protein sequence ID" value="GBQ94035.1"/>
    <property type="molecule type" value="Genomic_DNA"/>
</dbReference>
<keyword evidence="2" id="KW-0808">Transferase</keyword>
<dbReference type="PANTHER" id="PTHR43619:SF2">
    <property type="entry name" value="S-ADENOSYL-L-METHIONINE-DEPENDENT METHYLTRANSFERASES SUPERFAMILY PROTEIN"/>
    <property type="match status" value="1"/>
</dbReference>
<dbReference type="Proteomes" id="UP001062776">
    <property type="component" value="Unassembled WGS sequence"/>
</dbReference>
<dbReference type="Pfam" id="PF04072">
    <property type="entry name" value="LCM"/>
    <property type="match status" value="1"/>
</dbReference>
<evidence type="ECO:0000256" key="2">
    <source>
        <dbReference type="ARBA" id="ARBA00022679"/>
    </source>
</evidence>
<dbReference type="SUPFAM" id="SSF53335">
    <property type="entry name" value="S-adenosyl-L-methionine-dependent methyltransferases"/>
    <property type="match status" value="1"/>
</dbReference>
<protein>
    <submittedName>
        <fullName evidence="3">O-Methyltransferase</fullName>
    </submittedName>
</protein>